<evidence type="ECO:0000256" key="2">
    <source>
        <dbReference type="ARBA" id="ARBA00023015"/>
    </source>
</evidence>
<dbReference type="EMBL" id="JAUDCG010000026">
    <property type="protein sequence ID" value="MDM8157350.1"/>
    <property type="molecule type" value="Genomic_DNA"/>
</dbReference>
<dbReference type="InterPro" id="IPR018356">
    <property type="entry name" value="Tscrpt_reg_HTH_DeoR_CS"/>
</dbReference>
<dbReference type="InterPro" id="IPR050661">
    <property type="entry name" value="BglG_antiterminators"/>
</dbReference>
<dbReference type="InterPro" id="IPR036390">
    <property type="entry name" value="WH_DNA-bd_sf"/>
</dbReference>
<name>A0ABT7UDA4_9FIRM</name>
<dbReference type="Gene3D" id="1.10.10.10">
    <property type="entry name" value="Winged helix-like DNA-binding domain superfamily/Winged helix DNA-binding domain"/>
    <property type="match status" value="1"/>
</dbReference>
<dbReference type="Pfam" id="PF00874">
    <property type="entry name" value="PRD"/>
    <property type="match status" value="1"/>
</dbReference>
<dbReference type="InterPro" id="IPR036634">
    <property type="entry name" value="PRD_sf"/>
</dbReference>
<gene>
    <name evidence="7" type="ORF">QUV96_06845</name>
</gene>
<evidence type="ECO:0000313" key="8">
    <source>
        <dbReference type="Proteomes" id="UP001529340"/>
    </source>
</evidence>
<feature type="domain" description="PRD" evidence="6">
    <location>
        <begin position="197"/>
        <end position="301"/>
    </location>
</feature>
<dbReference type="InterPro" id="IPR007737">
    <property type="entry name" value="Mga_HTH"/>
</dbReference>
<sequence length="513" mass="59555">MINKRVMKIVEVLLNQETYITIDRISEQLSVSNKTIRNDLQLVDEWLKDNQLQLVKKTGIGVRIDGPHSQKLRILENVRKRNKSVVEHSPAARKTFIGMQLAAYDNCRIYELSEQLYVSRATIHKDLLALSNDMNIYDITLHRKNNNGISIEGKEKNIRNFLLDLMLKDNGYQLFIELVQDEFHPRDGSYVFAGLEATDDEIHDFVACILRSHNPFIESLDFHSIIILLLRIYAAYLRIQENHIIALSEEFIRELDDEPFFREAQELTDRLSNHYHMVIPAVETRYLQLYFLAMQNTQSINESDRQEASELCEQLLSSWSEQLGIAFTEDEDLRKSIFAHLCPSITRFRHGIPNENPLMPQINDLYHHTLEVVKNSISCIEERFHCKVSDDEISYLALHLAAALERMKQPLRTVLVTHGGTAASSVLRQKLIHQINEIDIIAQESFLSIHHCDLSHAELIISTIELSLKENIPVLLINPLLHDYDILRLKDVVKEYYNRKNDPMKRKTALSKQ</sequence>
<reference evidence="7 8" key="2">
    <citation type="submission" date="2023-06" db="EMBL/GenBank/DDBJ databases">
        <title>Identification and characterization of horizontal gene transfer across gut microbiota members of farm animals based on homology search.</title>
        <authorList>
            <person name="Schwarzerova J."/>
            <person name="Nykrynova M."/>
            <person name="Jureckova K."/>
            <person name="Cejkova D."/>
            <person name="Rychlik I."/>
        </authorList>
    </citation>
    <scope>NUCLEOTIDE SEQUENCE [LARGE SCALE GENOMIC DNA]</scope>
    <source>
        <strain evidence="7 8">ET39</strain>
    </source>
</reference>
<dbReference type="Proteomes" id="UP001529340">
    <property type="component" value="Unassembled WGS sequence"/>
</dbReference>
<dbReference type="RefSeq" id="WP_289607809.1">
    <property type="nucleotide sequence ID" value="NZ_JAUDCG010000026.1"/>
</dbReference>
<dbReference type="PROSITE" id="PS00894">
    <property type="entry name" value="HTH_DEOR_1"/>
    <property type="match status" value="1"/>
</dbReference>
<feature type="domain" description="PRD" evidence="6">
    <location>
        <begin position="303"/>
        <end position="410"/>
    </location>
</feature>
<dbReference type="InterPro" id="IPR036388">
    <property type="entry name" value="WH-like_DNA-bd_sf"/>
</dbReference>
<dbReference type="PANTHER" id="PTHR30185">
    <property type="entry name" value="CRYPTIC BETA-GLUCOSIDE BGL OPERON ANTITERMINATOR"/>
    <property type="match status" value="1"/>
</dbReference>
<accession>A0ABT7UDA4</accession>
<dbReference type="Gene3D" id="1.10.1790.10">
    <property type="entry name" value="PRD domain"/>
    <property type="match status" value="1"/>
</dbReference>
<evidence type="ECO:0000259" key="6">
    <source>
        <dbReference type="PROSITE" id="PS51372"/>
    </source>
</evidence>
<dbReference type="Gene3D" id="3.40.50.2300">
    <property type="match status" value="1"/>
</dbReference>
<dbReference type="CDD" id="cd05568">
    <property type="entry name" value="PTS_IIB_bgl_like"/>
    <property type="match status" value="1"/>
</dbReference>
<evidence type="ECO:0000256" key="5">
    <source>
        <dbReference type="ARBA" id="ARBA00023163"/>
    </source>
</evidence>
<keyword evidence="4" id="KW-0010">Activator</keyword>
<evidence type="ECO:0000256" key="1">
    <source>
        <dbReference type="ARBA" id="ARBA00022737"/>
    </source>
</evidence>
<evidence type="ECO:0000256" key="3">
    <source>
        <dbReference type="ARBA" id="ARBA00023125"/>
    </source>
</evidence>
<keyword evidence="1" id="KW-0677">Repeat</keyword>
<dbReference type="PROSITE" id="PS51372">
    <property type="entry name" value="PRD_2"/>
    <property type="match status" value="2"/>
</dbReference>
<reference evidence="7 8" key="3">
    <citation type="submission" date="2023-06" db="EMBL/GenBank/DDBJ databases">
        <authorList>
            <person name="Zeman M."/>
            <person name="Kubasova T."/>
            <person name="Jahodarova E."/>
            <person name="Nykrynova M."/>
            <person name="Rychlik I."/>
        </authorList>
    </citation>
    <scope>NUCLEOTIDE SEQUENCE [LARGE SCALE GENOMIC DNA]</scope>
    <source>
        <strain evidence="7 8">ET39</strain>
    </source>
</reference>
<dbReference type="Pfam" id="PF05043">
    <property type="entry name" value="Mga"/>
    <property type="match status" value="1"/>
</dbReference>
<dbReference type="Pfam" id="PF08279">
    <property type="entry name" value="HTH_11"/>
    <property type="match status" value="1"/>
</dbReference>
<reference evidence="8" key="1">
    <citation type="submission" date="2023-06" db="EMBL/GenBank/DDBJ databases">
        <title>Identification and characterization of horizontal gene transfer across gut microbiota members of farm animals based on homology search.</title>
        <authorList>
            <person name="Zeman M."/>
            <person name="Kubasova T."/>
            <person name="Jahodarova E."/>
            <person name="Nykrynova M."/>
            <person name="Rychlik I."/>
        </authorList>
    </citation>
    <scope>NUCLEOTIDE SEQUENCE [LARGE SCALE GENOMIC DNA]</scope>
    <source>
        <strain evidence="8">ET39</strain>
    </source>
</reference>
<dbReference type="SUPFAM" id="SSF46785">
    <property type="entry name" value="Winged helix' DNA-binding domain"/>
    <property type="match status" value="1"/>
</dbReference>
<keyword evidence="3" id="KW-0238">DNA-binding</keyword>
<dbReference type="PANTHER" id="PTHR30185:SF18">
    <property type="entry name" value="TRANSCRIPTIONAL REGULATOR MTLR"/>
    <property type="match status" value="1"/>
</dbReference>
<organism evidence="7 8">
    <name type="scientific">Amedibacillus dolichus</name>
    <dbReference type="NCBI Taxonomy" id="31971"/>
    <lineage>
        <taxon>Bacteria</taxon>
        <taxon>Bacillati</taxon>
        <taxon>Bacillota</taxon>
        <taxon>Erysipelotrichia</taxon>
        <taxon>Erysipelotrichales</taxon>
        <taxon>Erysipelotrichaceae</taxon>
        <taxon>Amedibacillus</taxon>
    </lineage>
</organism>
<proteinExistence type="predicted"/>
<evidence type="ECO:0000313" key="7">
    <source>
        <dbReference type="EMBL" id="MDM8157350.1"/>
    </source>
</evidence>
<evidence type="ECO:0000256" key="4">
    <source>
        <dbReference type="ARBA" id="ARBA00023159"/>
    </source>
</evidence>
<dbReference type="InterPro" id="IPR013196">
    <property type="entry name" value="HTH_11"/>
</dbReference>
<keyword evidence="2" id="KW-0805">Transcription regulation</keyword>
<keyword evidence="8" id="KW-1185">Reference proteome</keyword>
<comment type="caution">
    <text evidence="7">The sequence shown here is derived from an EMBL/GenBank/DDBJ whole genome shotgun (WGS) entry which is preliminary data.</text>
</comment>
<dbReference type="InterPro" id="IPR011608">
    <property type="entry name" value="PRD"/>
</dbReference>
<dbReference type="SUPFAM" id="SSF63520">
    <property type="entry name" value="PTS-regulatory domain, PRD"/>
    <property type="match status" value="2"/>
</dbReference>
<keyword evidence="5" id="KW-0804">Transcription</keyword>
<protein>
    <submittedName>
        <fullName evidence="7">Transcription antiterminator</fullName>
    </submittedName>
</protein>